<dbReference type="Pfam" id="PF00023">
    <property type="entry name" value="Ank"/>
    <property type="match status" value="1"/>
</dbReference>
<dbReference type="PANTHER" id="PTHR24171:SF11">
    <property type="entry name" value="26S PROTEASOME NON-ATPASE REGULATORY SUBUNIT 10"/>
    <property type="match status" value="1"/>
</dbReference>
<name>A0A6A6B1K3_9PEZI</name>
<keyword evidence="5" id="KW-1185">Reference proteome</keyword>
<accession>A0A6A6B1K3</accession>
<dbReference type="Proteomes" id="UP000799438">
    <property type="component" value="Unassembled WGS sequence"/>
</dbReference>
<feature type="repeat" description="ANK" evidence="3">
    <location>
        <begin position="41"/>
        <end position="73"/>
    </location>
</feature>
<dbReference type="InterPro" id="IPR002110">
    <property type="entry name" value="Ankyrin_rpt"/>
</dbReference>
<dbReference type="PROSITE" id="PS50088">
    <property type="entry name" value="ANK_REPEAT"/>
    <property type="match status" value="1"/>
</dbReference>
<dbReference type="Gene3D" id="1.25.40.20">
    <property type="entry name" value="Ankyrin repeat-containing domain"/>
    <property type="match status" value="1"/>
</dbReference>
<dbReference type="PROSITE" id="PS50297">
    <property type="entry name" value="ANK_REP_REGION"/>
    <property type="match status" value="1"/>
</dbReference>
<dbReference type="OrthoDB" id="4772757at2759"/>
<dbReference type="AlphaFoldDB" id="A0A6A6B1K3"/>
<dbReference type="RefSeq" id="XP_033393411.1">
    <property type="nucleotide sequence ID" value="XM_033541151.1"/>
</dbReference>
<evidence type="ECO:0000313" key="5">
    <source>
        <dbReference type="Proteomes" id="UP000799438"/>
    </source>
</evidence>
<keyword evidence="1" id="KW-0677">Repeat</keyword>
<proteinExistence type="predicted"/>
<evidence type="ECO:0000313" key="4">
    <source>
        <dbReference type="EMBL" id="KAF2137696.1"/>
    </source>
</evidence>
<dbReference type="GO" id="GO:0085020">
    <property type="term" value="P:protein K6-linked ubiquitination"/>
    <property type="evidence" value="ECO:0007669"/>
    <property type="project" value="TreeGrafter"/>
</dbReference>
<dbReference type="SUPFAM" id="SSF48403">
    <property type="entry name" value="Ankyrin repeat"/>
    <property type="match status" value="1"/>
</dbReference>
<dbReference type="InterPro" id="IPR036770">
    <property type="entry name" value="Ankyrin_rpt-contain_sf"/>
</dbReference>
<organism evidence="4 5">
    <name type="scientific">Aplosporella prunicola CBS 121167</name>
    <dbReference type="NCBI Taxonomy" id="1176127"/>
    <lineage>
        <taxon>Eukaryota</taxon>
        <taxon>Fungi</taxon>
        <taxon>Dikarya</taxon>
        <taxon>Ascomycota</taxon>
        <taxon>Pezizomycotina</taxon>
        <taxon>Dothideomycetes</taxon>
        <taxon>Dothideomycetes incertae sedis</taxon>
        <taxon>Botryosphaeriales</taxon>
        <taxon>Aplosporellaceae</taxon>
        <taxon>Aplosporella</taxon>
    </lineage>
</organism>
<evidence type="ECO:0000256" key="2">
    <source>
        <dbReference type="ARBA" id="ARBA00023043"/>
    </source>
</evidence>
<evidence type="ECO:0000256" key="3">
    <source>
        <dbReference type="PROSITE-ProRule" id="PRU00023"/>
    </source>
</evidence>
<gene>
    <name evidence="4" type="ORF">K452DRAFT_291302</name>
</gene>
<dbReference type="GO" id="GO:0004842">
    <property type="term" value="F:ubiquitin-protein transferase activity"/>
    <property type="evidence" value="ECO:0007669"/>
    <property type="project" value="TreeGrafter"/>
</dbReference>
<protein>
    <submittedName>
        <fullName evidence="4">Uncharacterized protein</fullName>
    </submittedName>
</protein>
<dbReference type="PANTHER" id="PTHR24171">
    <property type="entry name" value="ANKYRIN REPEAT DOMAIN-CONTAINING PROTEIN 39-RELATED"/>
    <property type="match status" value="1"/>
</dbReference>
<sequence>MLLDKGADVNAQNRGYGNTLQAASHRGREKIGADVKGQGGEYGNTLQAAYSLGHEKIVQMLLDKGADVNAQGGEYGNALQATYSRGYEKIVQILQNMAENLVEKIGRVAVIEKAAKRSSSQAEISRDNREIVAKKPKVANVSSLNT</sequence>
<evidence type="ECO:0000256" key="1">
    <source>
        <dbReference type="ARBA" id="ARBA00022737"/>
    </source>
</evidence>
<dbReference type="GeneID" id="54298647"/>
<reference evidence="4" key="1">
    <citation type="journal article" date="2020" name="Stud. Mycol.">
        <title>101 Dothideomycetes genomes: a test case for predicting lifestyles and emergence of pathogens.</title>
        <authorList>
            <person name="Haridas S."/>
            <person name="Albert R."/>
            <person name="Binder M."/>
            <person name="Bloem J."/>
            <person name="Labutti K."/>
            <person name="Salamov A."/>
            <person name="Andreopoulos B."/>
            <person name="Baker S."/>
            <person name="Barry K."/>
            <person name="Bills G."/>
            <person name="Bluhm B."/>
            <person name="Cannon C."/>
            <person name="Castanera R."/>
            <person name="Culley D."/>
            <person name="Daum C."/>
            <person name="Ezra D."/>
            <person name="Gonzalez J."/>
            <person name="Henrissat B."/>
            <person name="Kuo A."/>
            <person name="Liang C."/>
            <person name="Lipzen A."/>
            <person name="Lutzoni F."/>
            <person name="Magnuson J."/>
            <person name="Mondo S."/>
            <person name="Nolan M."/>
            <person name="Ohm R."/>
            <person name="Pangilinan J."/>
            <person name="Park H.-J."/>
            <person name="Ramirez L."/>
            <person name="Alfaro M."/>
            <person name="Sun H."/>
            <person name="Tritt A."/>
            <person name="Yoshinaga Y."/>
            <person name="Zwiers L.-H."/>
            <person name="Turgeon B."/>
            <person name="Goodwin S."/>
            <person name="Spatafora J."/>
            <person name="Crous P."/>
            <person name="Grigoriev I."/>
        </authorList>
    </citation>
    <scope>NUCLEOTIDE SEQUENCE</scope>
    <source>
        <strain evidence="4">CBS 121167</strain>
    </source>
</reference>
<keyword evidence="2 3" id="KW-0040">ANK repeat</keyword>
<dbReference type="EMBL" id="ML995500">
    <property type="protein sequence ID" value="KAF2137696.1"/>
    <property type="molecule type" value="Genomic_DNA"/>
</dbReference>